<evidence type="ECO:0000313" key="1">
    <source>
        <dbReference type="EMBL" id="REK73659.1"/>
    </source>
</evidence>
<dbReference type="Proteomes" id="UP000265581">
    <property type="component" value="Unassembled WGS sequence"/>
</dbReference>
<name>A0A371PCJ4_9ACTN</name>
<evidence type="ECO:0000313" key="2">
    <source>
        <dbReference type="Proteomes" id="UP000265581"/>
    </source>
</evidence>
<dbReference type="EMBL" id="QUBR01000001">
    <property type="protein sequence ID" value="REK73659.1"/>
    <property type="molecule type" value="Genomic_DNA"/>
</dbReference>
<comment type="caution">
    <text evidence="1">The sequence shown here is derived from an EMBL/GenBank/DDBJ whole genome shotgun (WGS) entry which is preliminary data.</text>
</comment>
<gene>
    <name evidence="1" type="ORF">DX116_09040</name>
</gene>
<dbReference type="AlphaFoldDB" id="A0A371PCJ4"/>
<protein>
    <submittedName>
        <fullName evidence="1">Uncharacterized protein</fullName>
    </submittedName>
</protein>
<dbReference type="OrthoDB" id="4244267at2"/>
<dbReference type="RefSeq" id="WP_119703769.1">
    <property type="nucleotide sequence ID" value="NZ_JBHSOI010000001.1"/>
</dbReference>
<accession>A0A371PCJ4</accession>
<proteinExistence type="predicted"/>
<organism evidence="1 2">
    <name type="scientific">Aeromicrobium endophyticum</name>
    <dbReference type="NCBI Taxonomy" id="2292704"/>
    <lineage>
        <taxon>Bacteria</taxon>
        <taxon>Bacillati</taxon>
        <taxon>Actinomycetota</taxon>
        <taxon>Actinomycetes</taxon>
        <taxon>Propionibacteriales</taxon>
        <taxon>Nocardioidaceae</taxon>
        <taxon>Aeromicrobium</taxon>
    </lineage>
</organism>
<keyword evidence="2" id="KW-1185">Reference proteome</keyword>
<sequence length="197" mass="21631">MSTTDHTIAVDTGPTRLVVGPITFWTDGRVEVTGEIAAGEAAAEVVRLLVDGGIFAAHVAAVVEGKDAEIELLRADVERFRPLWASPLAPPERWVSESIPYPRRYVSTFDVLKTYDESIRCSSAWPREKRHAAMDKALNSIPDLAYEIDHLRRDLDEARAAMSQVVCTVCAEAIVPSDDATPDGDRWAHRDCSEDGA</sequence>
<reference evidence="1 2" key="1">
    <citation type="submission" date="2018-08" db="EMBL/GenBank/DDBJ databases">
        <title>Aeromicrobium sp. M2KJ-4, whole genome shotgun sequence.</title>
        <authorList>
            <person name="Tuo L."/>
        </authorList>
    </citation>
    <scope>NUCLEOTIDE SEQUENCE [LARGE SCALE GENOMIC DNA]</scope>
    <source>
        <strain evidence="1 2">M2KJ-4</strain>
    </source>
</reference>